<protein>
    <submittedName>
        <fullName evidence="4">SDR family NAD(P)-dependent oxidoreductase</fullName>
    </submittedName>
</protein>
<reference evidence="4 5" key="1">
    <citation type="submission" date="2017-12" db="EMBL/GenBank/DDBJ databases">
        <title>FDA dAtabase for Regulatory Grade micrObial Sequences (FDA-ARGOS): Supporting development and validation of Infectious Disease Dx tests.</title>
        <authorList>
            <person name="Hoffmann M."/>
            <person name="Allard M."/>
            <person name="Evans P."/>
            <person name="Brown E."/>
            <person name="Tallon L."/>
            <person name="Sadzewicz L."/>
            <person name="Sengamalay N."/>
            <person name="Ott S."/>
            <person name="Godinez A."/>
            <person name="Nagaraj S."/>
            <person name="Vavikolanu K."/>
            <person name="Aluvathingal J."/>
            <person name="Nadendla S."/>
            <person name="Sichtig H."/>
        </authorList>
    </citation>
    <scope>NUCLEOTIDE SEQUENCE [LARGE SCALE GENOMIC DNA]</scope>
    <source>
        <strain evidence="4 5">FDAARGOS_148</strain>
    </source>
</reference>
<organism evidence="4 5">
    <name type="scientific">Staphylococcus haemolyticus</name>
    <dbReference type="NCBI Taxonomy" id="1283"/>
    <lineage>
        <taxon>Bacteria</taxon>
        <taxon>Bacillati</taxon>
        <taxon>Bacillota</taxon>
        <taxon>Bacilli</taxon>
        <taxon>Bacillales</taxon>
        <taxon>Staphylococcaceae</taxon>
        <taxon>Staphylococcus</taxon>
    </lineage>
</organism>
<dbReference type="SUPFAM" id="SSF51735">
    <property type="entry name" value="NAD(P)-binding Rossmann-fold domains"/>
    <property type="match status" value="1"/>
</dbReference>
<dbReference type="Proteomes" id="UP000053523">
    <property type="component" value="Unassembled WGS sequence"/>
</dbReference>
<evidence type="ECO:0000256" key="1">
    <source>
        <dbReference type="ARBA" id="ARBA00006484"/>
    </source>
</evidence>
<proteinExistence type="inferred from homology"/>
<dbReference type="RefSeq" id="WP_037550247.1">
    <property type="nucleotide sequence ID" value="NZ_CAJCGD010000012.1"/>
</dbReference>
<dbReference type="GO" id="GO:0016616">
    <property type="term" value="F:oxidoreductase activity, acting on the CH-OH group of donors, NAD or NADP as acceptor"/>
    <property type="evidence" value="ECO:0007669"/>
    <property type="project" value="UniProtKB-ARBA"/>
</dbReference>
<name>A0A2K0A5Q8_STAHA</name>
<dbReference type="PANTHER" id="PTHR43115">
    <property type="entry name" value="DEHYDROGENASE/REDUCTASE SDR FAMILY MEMBER 11"/>
    <property type="match status" value="1"/>
</dbReference>
<evidence type="ECO:0000313" key="4">
    <source>
        <dbReference type="EMBL" id="PNN20355.1"/>
    </source>
</evidence>
<dbReference type="AlphaFoldDB" id="A0A2K0A5Q8"/>
<evidence type="ECO:0000313" key="5">
    <source>
        <dbReference type="Proteomes" id="UP000053523"/>
    </source>
</evidence>
<dbReference type="EMBL" id="LORN02000015">
    <property type="protein sequence ID" value="PNN20355.1"/>
    <property type="molecule type" value="Genomic_DNA"/>
</dbReference>
<comment type="caution">
    <text evidence="4">The sequence shown here is derived from an EMBL/GenBank/DDBJ whole genome shotgun (WGS) entry which is preliminary data.</text>
</comment>
<dbReference type="FunFam" id="3.40.50.720:FF:000047">
    <property type="entry name" value="NADP-dependent L-serine/L-allo-threonine dehydrogenase"/>
    <property type="match status" value="1"/>
</dbReference>
<keyword evidence="2" id="KW-0560">Oxidoreductase</keyword>
<dbReference type="PANTHER" id="PTHR43115:SF4">
    <property type="entry name" value="DEHYDROGENASE_REDUCTASE SDR FAMILY MEMBER 11"/>
    <property type="match status" value="1"/>
</dbReference>
<dbReference type="InterPro" id="IPR002347">
    <property type="entry name" value="SDR_fam"/>
</dbReference>
<sequence>MTELNGRVAIITGASSGIGAATAKALEKQGVKVVLAGRSHDKLNTVAKDMNEDNIHNVPTDVTNQAEVDALVAKAIDVFGHVDIFVNCAGVMRSSKITDYQVESWDSMVDTNIKGLLYSLNAILPKFETQGSGHVVNLASISANEVSKESALYSATKSAVLMIFNGLEKELAKTGIKTTSILPGMVDTPMTERSDFGGRKKLDPENIADAIIYALTQPAHVNVNEVTVRPV</sequence>
<accession>A0A2K0A5Q8</accession>
<dbReference type="Pfam" id="PF00106">
    <property type="entry name" value="adh_short"/>
    <property type="match status" value="1"/>
</dbReference>
<gene>
    <name evidence="4" type="ORF">AL503_005980</name>
</gene>
<dbReference type="PRINTS" id="PR00081">
    <property type="entry name" value="GDHRDH"/>
</dbReference>
<comment type="similarity">
    <text evidence="1 3">Belongs to the short-chain dehydrogenases/reductases (SDR) family.</text>
</comment>
<evidence type="ECO:0000256" key="3">
    <source>
        <dbReference type="RuleBase" id="RU000363"/>
    </source>
</evidence>
<dbReference type="InterPro" id="IPR036291">
    <property type="entry name" value="NAD(P)-bd_dom_sf"/>
</dbReference>
<dbReference type="PRINTS" id="PR00080">
    <property type="entry name" value="SDRFAMILY"/>
</dbReference>
<dbReference type="Gene3D" id="3.40.50.720">
    <property type="entry name" value="NAD(P)-binding Rossmann-like Domain"/>
    <property type="match status" value="1"/>
</dbReference>
<evidence type="ECO:0000256" key="2">
    <source>
        <dbReference type="ARBA" id="ARBA00023002"/>
    </source>
</evidence>